<keyword evidence="5" id="KW-0012">Acyltransferase</keyword>
<feature type="compositionally biased region" description="Basic and acidic residues" evidence="4">
    <location>
        <begin position="222"/>
        <end position="231"/>
    </location>
</feature>
<dbReference type="Pfam" id="PF14602">
    <property type="entry name" value="Hexapep_2"/>
    <property type="match status" value="1"/>
</dbReference>
<feature type="region of interest" description="Disordered" evidence="4">
    <location>
        <begin position="212"/>
        <end position="231"/>
    </location>
</feature>
<dbReference type="CDD" id="cd03360">
    <property type="entry name" value="LbH_AT_putative"/>
    <property type="match status" value="1"/>
</dbReference>
<feature type="site" description="Increases basicity of active site His" evidence="2">
    <location>
        <position position="144"/>
    </location>
</feature>
<organism evidence="5 6">
    <name type="scientific">Solimicrobium silvestre</name>
    <dbReference type="NCBI Taxonomy" id="2099400"/>
    <lineage>
        <taxon>Bacteria</taxon>
        <taxon>Pseudomonadati</taxon>
        <taxon>Pseudomonadota</taxon>
        <taxon>Betaproteobacteria</taxon>
        <taxon>Burkholderiales</taxon>
        <taxon>Oxalobacteraceae</taxon>
        <taxon>Solimicrobium</taxon>
    </lineage>
</organism>
<dbReference type="PANTHER" id="PTHR43300:SF7">
    <property type="entry name" value="UDP-N-ACETYLBACILLOSAMINE N-ACETYLTRANSFERASE"/>
    <property type="match status" value="1"/>
</dbReference>
<dbReference type="SUPFAM" id="SSF51161">
    <property type="entry name" value="Trimeric LpxA-like enzymes"/>
    <property type="match status" value="1"/>
</dbReference>
<dbReference type="NCBIfam" id="TIGR03570">
    <property type="entry name" value="NeuD_NnaD"/>
    <property type="match status" value="1"/>
</dbReference>
<dbReference type="GO" id="GO:0016746">
    <property type="term" value="F:acyltransferase activity"/>
    <property type="evidence" value="ECO:0007669"/>
    <property type="project" value="UniProtKB-KW"/>
</dbReference>
<keyword evidence="5" id="KW-0808">Transferase</keyword>
<dbReference type="InterPro" id="IPR001451">
    <property type="entry name" value="Hexapep"/>
</dbReference>
<evidence type="ECO:0000256" key="2">
    <source>
        <dbReference type="PIRSR" id="PIRSR620019-1"/>
    </source>
</evidence>
<comment type="caution">
    <text evidence="5">The sequence shown here is derived from an EMBL/GenBank/DDBJ whole genome shotgun (WGS) entry which is preliminary data.</text>
</comment>
<evidence type="ECO:0000256" key="4">
    <source>
        <dbReference type="SAM" id="MobiDB-lite"/>
    </source>
</evidence>
<dbReference type="Gene3D" id="2.160.10.10">
    <property type="entry name" value="Hexapeptide repeat proteins"/>
    <property type="match status" value="1"/>
</dbReference>
<gene>
    <name evidence="5" type="ORF">S2091_1548</name>
</gene>
<dbReference type="Proteomes" id="UP000237839">
    <property type="component" value="Unassembled WGS sequence"/>
</dbReference>
<dbReference type="InterPro" id="IPR020019">
    <property type="entry name" value="AcTrfase_PglD-like"/>
</dbReference>
<name>A0A2S9H0Q1_9BURK</name>
<dbReference type="AlphaFoldDB" id="A0A2S9H0Q1"/>
<keyword evidence="6" id="KW-1185">Reference proteome</keyword>
<reference evidence="5 6" key="1">
    <citation type="submission" date="2018-02" db="EMBL/GenBank/DDBJ databases">
        <title>Solimicrobium silvestre gen. nov., sp. nov., isolated from alpine forest soil.</title>
        <authorList>
            <person name="Margesin R."/>
            <person name="Albuquerque L."/>
            <person name="Zhang D.-C."/>
            <person name="Froufe H.J.C."/>
            <person name="Severino R."/>
            <person name="Roxo I."/>
            <person name="Egas C."/>
            <person name="Da Costa M.S."/>
        </authorList>
    </citation>
    <scope>NUCLEOTIDE SEQUENCE [LARGE SCALE GENOMIC DNA]</scope>
    <source>
        <strain evidence="5 6">S20-91</strain>
    </source>
</reference>
<evidence type="ECO:0000313" key="6">
    <source>
        <dbReference type="Proteomes" id="UP000237839"/>
    </source>
</evidence>
<evidence type="ECO:0000256" key="3">
    <source>
        <dbReference type="PIRSR" id="PIRSR620019-2"/>
    </source>
</evidence>
<feature type="binding site" evidence="3">
    <location>
        <position position="77"/>
    </location>
    <ligand>
        <name>substrate</name>
    </ligand>
</feature>
<protein>
    <submittedName>
        <fullName evidence="5">Sugar O-acyltransferase, sialic acid O-acetyltransferase NeuD family</fullName>
    </submittedName>
</protein>
<evidence type="ECO:0000313" key="5">
    <source>
        <dbReference type="EMBL" id="PRC93547.1"/>
    </source>
</evidence>
<evidence type="ECO:0000256" key="1">
    <source>
        <dbReference type="ARBA" id="ARBA00007274"/>
    </source>
</evidence>
<dbReference type="Gene3D" id="3.40.50.20">
    <property type="match status" value="1"/>
</dbReference>
<feature type="active site" description="Proton acceptor" evidence="2">
    <location>
        <position position="143"/>
    </location>
</feature>
<dbReference type="OrthoDB" id="8612290at2"/>
<dbReference type="PANTHER" id="PTHR43300">
    <property type="entry name" value="ACETYLTRANSFERASE"/>
    <property type="match status" value="1"/>
</dbReference>
<sequence length="231" mass="24679">MKKIVFGLIGAGGSGREVMPFVKSSICKTLSVPPGIIHVYFVETWEPENSKVNGYPLISLDDFFALDGDKYFNIAIGDGRAREAMFTMVAGKAEVIEIHSPRADFLENNSIGIGSVFCPNSMITSDVKIGKFFQANIFSSVSHDCVIGDFVTLSPGARCNGRVIVGDYAFIGANAVIKEGKIDKPLRIGKGAVVGMGAVVTKDVPDGVTVVGNPARPIKKNKPLESENNSH</sequence>
<accession>A0A2S9H0Q1</accession>
<proteinExistence type="inferred from homology"/>
<dbReference type="EMBL" id="PUGF01000006">
    <property type="protein sequence ID" value="PRC93547.1"/>
    <property type="molecule type" value="Genomic_DNA"/>
</dbReference>
<dbReference type="RefSeq" id="WP_105531219.1">
    <property type="nucleotide sequence ID" value="NZ_PUGF01000006.1"/>
</dbReference>
<dbReference type="InterPro" id="IPR050179">
    <property type="entry name" value="Trans_hexapeptide_repeat"/>
</dbReference>
<comment type="similarity">
    <text evidence="1">Belongs to the transferase hexapeptide repeat family.</text>
</comment>
<dbReference type="InterPro" id="IPR011004">
    <property type="entry name" value="Trimer_LpxA-like_sf"/>
</dbReference>